<keyword evidence="3" id="KW-1185">Reference proteome</keyword>
<dbReference type="AlphaFoldDB" id="A0A7X5ZEA8"/>
<evidence type="ECO:0000256" key="1">
    <source>
        <dbReference type="SAM" id="Phobius"/>
    </source>
</evidence>
<evidence type="ECO:0000313" key="2">
    <source>
        <dbReference type="EMBL" id="NIH96927.1"/>
    </source>
</evidence>
<protein>
    <submittedName>
        <fullName evidence="2">Uncharacterized protein</fullName>
    </submittedName>
</protein>
<accession>A0A7X5ZEA8</accession>
<keyword evidence="1" id="KW-0812">Transmembrane</keyword>
<evidence type="ECO:0000313" key="3">
    <source>
        <dbReference type="Proteomes" id="UP000547444"/>
    </source>
</evidence>
<dbReference type="Proteomes" id="UP000547444">
    <property type="component" value="Unassembled WGS sequence"/>
</dbReference>
<reference evidence="2 3" key="1">
    <citation type="submission" date="2020-03" db="EMBL/GenBank/DDBJ databases">
        <title>Sequencing the genomes of 1000 actinobacteria strains.</title>
        <authorList>
            <person name="Klenk H.-P."/>
        </authorList>
    </citation>
    <scope>NUCLEOTIDE SEQUENCE [LARGE SCALE GENOMIC DNA]</scope>
    <source>
        <strain evidence="2 3">DSM 44556</strain>
    </source>
</reference>
<keyword evidence="1" id="KW-1133">Transmembrane helix</keyword>
<dbReference type="EMBL" id="JAANOW010000002">
    <property type="protein sequence ID" value="NIH96927.1"/>
    <property type="molecule type" value="Genomic_DNA"/>
</dbReference>
<keyword evidence="1" id="KW-0472">Membrane</keyword>
<dbReference type="RefSeq" id="WP_167161570.1">
    <property type="nucleotide sequence ID" value="NZ_JAANOW010000002.1"/>
</dbReference>
<sequence length="347" mass="39612">MKVSLLVAAIITVVYGIAAWWLRTTNHTSGAVLIALGALAVSCFAQFQASRSQHNSAKTSALALLNEKRAKYGWSITVHPDGDRYVLRNLGTLTAQDVRFINVDPHTHVYFEQHEDDIGPTVERGHAIAFHAVFTYGSPGNGVEIDWLPEGETVRQTFKDVLDDVPNKTFEETVKRREVERDAEAAMDRAWCAEIRKLLTELAAAWSEFKSNESPQAKIRVQGLVSALPSNMVRAMGFAVDVPRDFWGVNQWPFEEWVQDPADRDLVRENAPMIELIWNLTWVQIPRVRGGDLSQPPDTWHRLEHAIYGYVEIVRNREQGKIEYRDGERDRKSTREAMQMLERFKNR</sequence>
<organism evidence="2 3">
    <name type="scientific">Mycolicibacterium fluoranthenivorans</name>
    <dbReference type="NCBI Taxonomy" id="258505"/>
    <lineage>
        <taxon>Bacteria</taxon>
        <taxon>Bacillati</taxon>
        <taxon>Actinomycetota</taxon>
        <taxon>Actinomycetes</taxon>
        <taxon>Mycobacteriales</taxon>
        <taxon>Mycobacteriaceae</taxon>
        <taxon>Mycolicibacterium</taxon>
    </lineage>
</organism>
<comment type="caution">
    <text evidence="2">The sequence shown here is derived from an EMBL/GenBank/DDBJ whole genome shotgun (WGS) entry which is preliminary data.</text>
</comment>
<name>A0A7X5ZEA8_9MYCO</name>
<gene>
    <name evidence="2" type="ORF">FHU31_003917</name>
</gene>
<proteinExistence type="predicted"/>
<feature type="transmembrane region" description="Helical" evidence="1">
    <location>
        <begin position="28"/>
        <end position="47"/>
    </location>
</feature>